<dbReference type="RefSeq" id="WP_154318129.1">
    <property type="nucleotide sequence ID" value="NZ_CAJFZX010000008.1"/>
</dbReference>
<dbReference type="EMBL" id="WKKF01000001">
    <property type="protein sequence ID" value="MRX53432.1"/>
    <property type="molecule type" value="Genomic_DNA"/>
</dbReference>
<dbReference type="Proteomes" id="UP000441585">
    <property type="component" value="Unassembled WGS sequence"/>
</dbReference>
<protein>
    <submittedName>
        <fullName evidence="1">DUF1499 domain-containing protein</fullName>
    </submittedName>
</protein>
<dbReference type="AlphaFoldDB" id="A0A6I2M7V5"/>
<name>A0A6I2M7V5_9BACI</name>
<dbReference type="InterPro" id="IPR010865">
    <property type="entry name" value="DUF1499"/>
</dbReference>
<evidence type="ECO:0000313" key="2">
    <source>
        <dbReference type="Proteomes" id="UP000441585"/>
    </source>
</evidence>
<dbReference type="PIRSF" id="PIRSF026426">
    <property type="entry name" value="DUF1499"/>
    <property type="match status" value="1"/>
</dbReference>
<dbReference type="PANTHER" id="PTHR34801">
    <property type="entry name" value="EXPRESSED PROTEIN"/>
    <property type="match status" value="1"/>
</dbReference>
<dbReference type="Pfam" id="PF07386">
    <property type="entry name" value="DUF1499"/>
    <property type="match status" value="1"/>
</dbReference>
<organism evidence="1 2">
    <name type="scientific">Metabacillus idriensis</name>
    <dbReference type="NCBI Taxonomy" id="324768"/>
    <lineage>
        <taxon>Bacteria</taxon>
        <taxon>Bacillati</taxon>
        <taxon>Bacillota</taxon>
        <taxon>Bacilli</taxon>
        <taxon>Bacillales</taxon>
        <taxon>Bacillaceae</taxon>
        <taxon>Metabacillus</taxon>
    </lineage>
</organism>
<proteinExistence type="predicted"/>
<sequence length="131" mass="15523">MKDTMYIKACSKSKKNCVSTVNTSSYHQMEPISFICDASAAMNHLRNALHSMEHAEIAEQSENRLHAVFRSKVLKFKDDVEFFLEPREKKIHFRSASRIGYYDFGVNRKRMEEIRDRFGRETRRIEKTDIR</sequence>
<accession>A0A6I2M7V5</accession>
<reference evidence="1 2" key="1">
    <citation type="submission" date="2019-11" db="EMBL/GenBank/DDBJ databases">
        <title>Bacillus idriensis genome.</title>
        <authorList>
            <person name="Konopka E.N."/>
            <person name="Newman J.D."/>
        </authorList>
    </citation>
    <scope>NUCLEOTIDE SEQUENCE [LARGE SCALE GENOMIC DNA]</scope>
    <source>
        <strain evidence="1 2">DSM 19097</strain>
    </source>
</reference>
<gene>
    <name evidence="1" type="ORF">GJU41_05575</name>
</gene>
<dbReference type="PANTHER" id="PTHR34801:SF6">
    <property type="entry name" value="SLL1620 PROTEIN"/>
    <property type="match status" value="1"/>
</dbReference>
<comment type="caution">
    <text evidence="1">The sequence shown here is derived from an EMBL/GenBank/DDBJ whole genome shotgun (WGS) entry which is preliminary data.</text>
</comment>
<evidence type="ECO:0000313" key="1">
    <source>
        <dbReference type="EMBL" id="MRX53432.1"/>
    </source>
</evidence>
<keyword evidence="2" id="KW-1185">Reference proteome</keyword>